<keyword evidence="6" id="KW-0653">Protein transport</keyword>
<keyword evidence="10" id="KW-0175">Coiled coil</keyword>
<evidence type="ECO:0000256" key="7">
    <source>
        <dbReference type="ARBA" id="ARBA00023034"/>
    </source>
</evidence>
<dbReference type="InterPro" id="IPR048684">
    <property type="entry name" value="COG4_C"/>
</dbReference>
<dbReference type="EMBL" id="JAAAHW010000248">
    <property type="protein sequence ID" value="KAG0004651.1"/>
    <property type="molecule type" value="Genomic_DNA"/>
</dbReference>
<evidence type="ECO:0000256" key="8">
    <source>
        <dbReference type="ARBA" id="ARBA00023136"/>
    </source>
</evidence>
<comment type="similarity">
    <text evidence="3">Belongs to the COG4 family.</text>
</comment>
<evidence type="ECO:0000256" key="2">
    <source>
        <dbReference type="ARBA" id="ARBA00006349"/>
    </source>
</evidence>
<dbReference type="GO" id="GO:0003714">
    <property type="term" value="F:transcription corepressor activity"/>
    <property type="evidence" value="ECO:0007669"/>
    <property type="project" value="InterPro"/>
</dbReference>
<dbReference type="PANTHER" id="PTHR24016:SF0">
    <property type="entry name" value="CONSERVED OLIGOMERIC GOLGI COMPLEX SUBUNIT 4"/>
    <property type="match status" value="1"/>
</dbReference>
<dbReference type="SMART" id="SM00762">
    <property type="entry name" value="Cog4"/>
    <property type="match status" value="1"/>
</dbReference>
<dbReference type="Gene3D" id="1.20.5.430">
    <property type="match status" value="1"/>
</dbReference>
<evidence type="ECO:0000313" key="14">
    <source>
        <dbReference type="Proteomes" id="UP000749646"/>
    </source>
</evidence>
<dbReference type="InterPro" id="IPR048680">
    <property type="entry name" value="COG4_N"/>
</dbReference>
<dbReference type="InterPro" id="IPR048682">
    <property type="entry name" value="COG4"/>
</dbReference>
<dbReference type="Gene3D" id="1.10.287.1060">
    <property type="entry name" value="ESAT-6-like"/>
    <property type="match status" value="1"/>
</dbReference>
<dbReference type="Pfam" id="PF20663">
    <property type="entry name" value="COG4_N"/>
    <property type="match status" value="1"/>
</dbReference>
<dbReference type="Gene3D" id="1.20.58.1970">
    <property type="match status" value="1"/>
</dbReference>
<organism evidence="13 14">
    <name type="scientific">Modicella reniformis</name>
    <dbReference type="NCBI Taxonomy" id="1440133"/>
    <lineage>
        <taxon>Eukaryota</taxon>
        <taxon>Fungi</taxon>
        <taxon>Fungi incertae sedis</taxon>
        <taxon>Mucoromycota</taxon>
        <taxon>Mortierellomycotina</taxon>
        <taxon>Mortierellomycetes</taxon>
        <taxon>Mortierellales</taxon>
        <taxon>Mortierellaceae</taxon>
        <taxon>Modicella</taxon>
    </lineage>
</organism>
<comment type="caution">
    <text evidence="13">The sequence shown here is derived from an EMBL/GenBank/DDBJ whole genome shotgun (WGS) entry which is preliminary data.</text>
</comment>
<dbReference type="Pfam" id="PF06825">
    <property type="entry name" value="HSBP1"/>
    <property type="match status" value="1"/>
</dbReference>
<evidence type="ECO:0000256" key="4">
    <source>
        <dbReference type="ARBA" id="ARBA00020975"/>
    </source>
</evidence>
<name>A0A9P6MKB5_9FUNG</name>
<dbReference type="InterPro" id="IPR013167">
    <property type="entry name" value="COG4_M"/>
</dbReference>
<evidence type="ECO:0000256" key="9">
    <source>
        <dbReference type="ARBA" id="ARBA00031340"/>
    </source>
</evidence>
<dbReference type="GO" id="GO:0015031">
    <property type="term" value="P:protein transport"/>
    <property type="evidence" value="ECO:0007669"/>
    <property type="project" value="UniProtKB-KW"/>
</dbReference>
<evidence type="ECO:0000256" key="10">
    <source>
        <dbReference type="SAM" id="Coils"/>
    </source>
</evidence>
<feature type="compositionally biased region" description="Low complexity" evidence="11">
    <location>
        <begin position="475"/>
        <end position="484"/>
    </location>
</feature>
<feature type="region of interest" description="Disordered" evidence="11">
    <location>
        <begin position="1"/>
        <end position="57"/>
    </location>
</feature>
<keyword evidence="5" id="KW-0813">Transport</keyword>
<reference evidence="13" key="1">
    <citation type="journal article" date="2020" name="Fungal Divers.">
        <title>Resolving the Mortierellaceae phylogeny through synthesis of multi-gene phylogenetics and phylogenomics.</title>
        <authorList>
            <person name="Vandepol N."/>
            <person name="Liber J."/>
            <person name="Desiro A."/>
            <person name="Na H."/>
            <person name="Kennedy M."/>
            <person name="Barry K."/>
            <person name="Grigoriev I.V."/>
            <person name="Miller A.N."/>
            <person name="O'Donnell K."/>
            <person name="Stajich J.E."/>
            <person name="Bonito G."/>
        </authorList>
    </citation>
    <scope>NUCLEOTIDE SEQUENCE</scope>
    <source>
        <strain evidence="13">MES-2147</strain>
    </source>
</reference>
<accession>A0A9P6MKB5</accession>
<evidence type="ECO:0000256" key="6">
    <source>
        <dbReference type="ARBA" id="ARBA00022927"/>
    </source>
</evidence>
<evidence type="ECO:0000256" key="5">
    <source>
        <dbReference type="ARBA" id="ARBA00022448"/>
    </source>
</evidence>
<protein>
    <recommendedName>
        <fullName evidence="4">Conserved oligomeric Golgi complex subunit 4</fullName>
    </recommendedName>
    <alternativeName>
        <fullName evidence="9">Component of oligomeric Golgi complex 4</fullName>
    </alternativeName>
</protein>
<evidence type="ECO:0000256" key="3">
    <source>
        <dbReference type="ARBA" id="ARBA00009215"/>
    </source>
</evidence>
<comment type="similarity">
    <text evidence="2">Belongs to the HSBP1 family.</text>
</comment>
<keyword evidence="14" id="KW-1185">Reference proteome</keyword>
<dbReference type="AlphaFoldDB" id="A0A9P6MKB5"/>
<dbReference type="GO" id="GO:0000139">
    <property type="term" value="C:Golgi membrane"/>
    <property type="evidence" value="ECO:0007669"/>
    <property type="project" value="UniProtKB-SubCell"/>
</dbReference>
<dbReference type="PANTHER" id="PTHR24016">
    <property type="entry name" value="CONSERVED OLIGOMERIC GOLGI COMPLEX SUBUNIT 4"/>
    <property type="match status" value="1"/>
</dbReference>
<feature type="coiled-coil region" evidence="10">
    <location>
        <begin position="169"/>
        <end position="203"/>
    </location>
</feature>
<dbReference type="Pfam" id="PF08318">
    <property type="entry name" value="COG4_m"/>
    <property type="match status" value="1"/>
</dbReference>
<feature type="region of interest" description="Disordered" evidence="11">
    <location>
        <begin position="467"/>
        <end position="487"/>
    </location>
</feature>
<comment type="subcellular location">
    <subcellularLocation>
        <location evidence="1">Golgi apparatus membrane</location>
        <topology evidence="1">Peripheral membrane protein</topology>
    </subcellularLocation>
</comment>
<evidence type="ECO:0000256" key="1">
    <source>
        <dbReference type="ARBA" id="ARBA00004395"/>
    </source>
</evidence>
<sequence>MAIDSSSDSFRASTNNPADSGPSESSTSGTSQSPHTSFQAQQQDQDSDPNGDPNVTPQELTVYVERLLQQINDKFDGVSTQIFGRMDDMSSRIEELERSIGELIQDADDDSLSKGLQASTQDNTMVPAAQELQVVTSKEHEELKKDVSVNPSLEYIRSLTNIADIQECLRQLELEETQVDADLDELLAEREELEASLDKLEVLEPQLGSLQNESKTLVNIISDTSGLAEGISAKVKQLDLEQSRVQLAIKHVEDVQELKYCISGIRRAMEQMDYEDAARHMHKALGFDKKILQGSFAEIAVPSASNPEYPTAILANSKTKLLDIISMEFENAVQRQSEEDITRYFKLFPLLGEEQVGLDKYSKFVCAIVSGKAQAALVGPTKSPTFYADTLIRLFESVAVIIDQHQPVVERYYGQGKMLRVIQRLQEESDVRSRKILEAFEEERQIKRKVAEIRSFRDTKRNVLQPTGSIRSLTPQPSMSSSQQAATVPEVIDPRELDLNLNEMVLISQRSHLYNRFLESRAKSEIEHLANEDQVDGTVVEKPKNLYNESGLLRVSGLSRKVEEIIDYYLAIEEFFLRRSVDKAMRIDEYDVGSKTSSCVDDVFYILKKTISRAVFSSNVDCMAAMINFIKNTLEMDYIAVFQRNMAGVFSSGDTKEARFQYMVFLNNVNVSIDYLQKLTAEIEQESASTITSLSEHALAKAKVVLSGLTGSSSKIKQILNMGIEELFERTLRPRLRPLLQDSYKDIKYVVTDEEYAEQEASNNFVHRFMSGFDALIELFKSALTEENYNQVIASAVTSLTKTWEKIIFQTKFNKLGAIRFDKDLRAAGFYMVSLSSFPLREKLTRLNQMVMLLDLEELEDLYEIWGNNSGAITWRLTDAEVRRILGSRTDFHPEEIARLRL</sequence>
<feature type="compositionally biased region" description="Polar residues" evidence="11">
    <location>
        <begin position="1"/>
        <end position="18"/>
    </location>
</feature>
<evidence type="ECO:0000256" key="11">
    <source>
        <dbReference type="SAM" id="MobiDB-lite"/>
    </source>
</evidence>
<keyword evidence="7" id="KW-0333">Golgi apparatus</keyword>
<proteinExistence type="inferred from homology"/>
<evidence type="ECO:0000259" key="12">
    <source>
        <dbReference type="SMART" id="SM00762"/>
    </source>
</evidence>
<evidence type="ECO:0000313" key="13">
    <source>
        <dbReference type="EMBL" id="KAG0004651.1"/>
    </source>
</evidence>
<keyword evidence="8" id="KW-0472">Membrane</keyword>
<feature type="compositionally biased region" description="Low complexity" evidence="11">
    <location>
        <begin position="20"/>
        <end position="44"/>
    </location>
</feature>
<dbReference type="OrthoDB" id="47059at2759"/>
<dbReference type="Proteomes" id="UP000749646">
    <property type="component" value="Unassembled WGS sequence"/>
</dbReference>
<dbReference type="InterPro" id="IPR009643">
    <property type="entry name" value="HS1-bd"/>
</dbReference>
<gene>
    <name evidence="13" type="primary">COG4</name>
    <name evidence="13" type="ORF">BGZ65_012998</name>
</gene>
<dbReference type="Pfam" id="PF20662">
    <property type="entry name" value="COG4_C"/>
    <property type="match status" value="1"/>
</dbReference>
<feature type="domain" description="COG4 transport protein middle alpha-helical bundle" evidence="12">
    <location>
        <begin position="314"/>
        <end position="647"/>
    </location>
</feature>